<evidence type="ECO:0000259" key="1">
    <source>
        <dbReference type="PROSITE" id="PS51819"/>
    </source>
</evidence>
<organism evidence="2 3">
    <name type="scientific">Mycolicibacterium helvum</name>
    <dbReference type="NCBI Taxonomy" id="1534349"/>
    <lineage>
        <taxon>Bacteria</taxon>
        <taxon>Bacillati</taxon>
        <taxon>Actinomycetota</taxon>
        <taxon>Actinomycetes</taxon>
        <taxon>Mycobacteriales</taxon>
        <taxon>Mycobacteriaceae</taxon>
        <taxon>Mycolicibacterium</taxon>
    </lineage>
</organism>
<name>A0A7I7T0P3_9MYCO</name>
<dbReference type="KEGG" id="mhev:MHEL_07260"/>
<evidence type="ECO:0000313" key="3">
    <source>
        <dbReference type="Proteomes" id="UP000467148"/>
    </source>
</evidence>
<gene>
    <name evidence="2" type="ORF">MHEL_07260</name>
</gene>
<dbReference type="Proteomes" id="UP000467148">
    <property type="component" value="Chromosome"/>
</dbReference>
<dbReference type="AlphaFoldDB" id="A0A7I7T0P3"/>
<reference evidence="2 3" key="1">
    <citation type="journal article" date="2019" name="Emerg. Microbes Infect.">
        <title>Comprehensive subspecies identification of 175 nontuberculous mycobacteria species based on 7547 genomic profiles.</title>
        <authorList>
            <person name="Matsumoto Y."/>
            <person name="Kinjo T."/>
            <person name="Motooka D."/>
            <person name="Nabeya D."/>
            <person name="Jung N."/>
            <person name="Uechi K."/>
            <person name="Horii T."/>
            <person name="Iida T."/>
            <person name="Fujita J."/>
            <person name="Nakamura S."/>
        </authorList>
    </citation>
    <scope>NUCLEOTIDE SEQUENCE [LARGE SCALE GENOMIC DNA]</scope>
    <source>
        <strain evidence="2 3">JCM 30396</strain>
    </source>
</reference>
<dbReference type="SUPFAM" id="SSF54593">
    <property type="entry name" value="Glyoxalase/Bleomycin resistance protein/Dihydroxybiphenyl dioxygenase"/>
    <property type="match status" value="1"/>
</dbReference>
<keyword evidence="3" id="KW-1185">Reference proteome</keyword>
<evidence type="ECO:0000313" key="2">
    <source>
        <dbReference type="EMBL" id="BBY62483.1"/>
    </source>
</evidence>
<dbReference type="InterPro" id="IPR037523">
    <property type="entry name" value="VOC_core"/>
</dbReference>
<accession>A0A7I7T0P3</accession>
<dbReference type="Pfam" id="PF00903">
    <property type="entry name" value="Glyoxalase"/>
    <property type="match status" value="1"/>
</dbReference>
<feature type="domain" description="VOC" evidence="1">
    <location>
        <begin position="49"/>
        <end position="178"/>
    </location>
</feature>
<dbReference type="InterPro" id="IPR004360">
    <property type="entry name" value="Glyas_Fos-R_dOase_dom"/>
</dbReference>
<protein>
    <recommendedName>
        <fullName evidence="1">VOC domain-containing protein</fullName>
    </recommendedName>
</protein>
<sequence>MRIFASTSGSITGRVIPICTNAILAWRARAPAPISSTERMGHMPIATTAVAHLRLTVTDISASRRFYESVFGWPVFAALPDDADDATREQLAFLFGGVIYDIGDALIGLRPTGAGTFDEDRVGLDHLAFRLPSLGELERAAAHLDELGIGHEPIKDIGVAYILEFRDPDNIALELTAPK</sequence>
<dbReference type="InterPro" id="IPR029068">
    <property type="entry name" value="Glyas_Bleomycin-R_OHBP_Dase"/>
</dbReference>
<proteinExistence type="predicted"/>
<dbReference type="PROSITE" id="PS51819">
    <property type="entry name" value="VOC"/>
    <property type="match status" value="1"/>
</dbReference>
<dbReference type="Gene3D" id="3.10.180.10">
    <property type="entry name" value="2,3-Dihydroxybiphenyl 1,2-Dioxygenase, domain 1"/>
    <property type="match status" value="1"/>
</dbReference>
<dbReference type="EMBL" id="AP022596">
    <property type="protein sequence ID" value="BBY62483.1"/>
    <property type="molecule type" value="Genomic_DNA"/>
</dbReference>